<dbReference type="AlphaFoldDB" id="A0A383V4B8"/>
<name>A0A383V4B8_TETOB</name>
<accession>A0A383V4B8</accession>
<proteinExistence type="predicted"/>
<gene>
    <name evidence="1" type="ORF">BQ4739_LOCUS371</name>
</gene>
<sequence length="351" mass="38980">MQYAAFFADCEHELKPNRSGMRLVLAYNLVYTGPAAAAQRLSSSSSSSSSSAAELLLQRALRGWERHLDAGGTRRRIALLLEHKYAAANLRFEQLKGTDRTLAAALPSCPGLEAHLVLITRTVKGGTDSPWKRKKRRMRRQRGRWDIMDEEMLEIPSDYSVGRAHVMSEVWETRTETGKWVAMDGSCVDYGQAAFRPGDPADSEDYEAYTGNEGPELEQVYRKALLVLWPRSQSLAHAQRAGMTALLPLLKLQLAEATRLQQQQQQQPDRAAAAGSCRSDSAAAEVAAALQACVTAVCSPQVQQQQQQPSYSPYSYSSFSYSSKLRTQQAAVLRTTLRLCSSWECKQLSWA</sequence>
<dbReference type="EMBL" id="FNXT01000025">
    <property type="protein sequence ID" value="SZX59760.1"/>
    <property type="molecule type" value="Genomic_DNA"/>
</dbReference>
<dbReference type="Proteomes" id="UP000256970">
    <property type="component" value="Unassembled WGS sequence"/>
</dbReference>
<dbReference type="PANTHER" id="PTHR33099">
    <property type="entry name" value="FE2OG DIOXYGENASE DOMAIN-CONTAINING PROTEIN"/>
    <property type="match status" value="1"/>
</dbReference>
<evidence type="ECO:0008006" key="3">
    <source>
        <dbReference type="Google" id="ProtNLM"/>
    </source>
</evidence>
<reference evidence="1 2" key="1">
    <citation type="submission" date="2016-10" db="EMBL/GenBank/DDBJ databases">
        <authorList>
            <person name="Cai Z."/>
        </authorList>
    </citation>
    <scope>NUCLEOTIDE SEQUENCE [LARGE SCALE GENOMIC DNA]</scope>
</reference>
<evidence type="ECO:0000313" key="2">
    <source>
        <dbReference type="Proteomes" id="UP000256970"/>
    </source>
</evidence>
<organism evidence="1 2">
    <name type="scientific">Tetradesmus obliquus</name>
    <name type="common">Green alga</name>
    <name type="synonym">Acutodesmus obliquus</name>
    <dbReference type="NCBI Taxonomy" id="3088"/>
    <lineage>
        <taxon>Eukaryota</taxon>
        <taxon>Viridiplantae</taxon>
        <taxon>Chlorophyta</taxon>
        <taxon>core chlorophytes</taxon>
        <taxon>Chlorophyceae</taxon>
        <taxon>CS clade</taxon>
        <taxon>Sphaeropleales</taxon>
        <taxon>Scenedesmaceae</taxon>
        <taxon>Tetradesmus</taxon>
    </lineage>
</organism>
<dbReference type="PANTHER" id="PTHR33099:SF7">
    <property type="entry name" value="MYND-TYPE DOMAIN-CONTAINING PROTEIN"/>
    <property type="match status" value="1"/>
</dbReference>
<evidence type="ECO:0000313" key="1">
    <source>
        <dbReference type="EMBL" id="SZX59760.1"/>
    </source>
</evidence>
<protein>
    <recommendedName>
        <fullName evidence="3">Prolyl 4-hydroxylase alpha subunit Fe(2+) 2OG dioxygenase domain-containing protein</fullName>
    </recommendedName>
</protein>
<keyword evidence="2" id="KW-1185">Reference proteome</keyword>